<comment type="caution">
    <text evidence="2">The sequence shown here is derived from an EMBL/GenBank/DDBJ whole genome shotgun (WGS) entry which is preliminary data.</text>
</comment>
<accession>A0A1V9ZKV5</accession>
<dbReference type="EMBL" id="JNBR01000082">
    <property type="protein sequence ID" value="OQR98622.1"/>
    <property type="molecule type" value="Genomic_DNA"/>
</dbReference>
<feature type="transmembrane region" description="Helical" evidence="1">
    <location>
        <begin position="83"/>
        <end position="103"/>
    </location>
</feature>
<sequence length="149" mass="16445">MAKKFLCCTITAMKVHQIFLALFGLLNLIAAAWLLAVDDYPFHNSGQIRGSVARIVLHLYELILSHCLFAAAAFGWSQPMEWFGILSGFTGSGFYLVFLGFLTLSLDTVYGLVVAIVTIVYGVASIIYGFSTKKEMLENGTSYRNLMQA</sequence>
<keyword evidence="3" id="KW-1185">Reference proteome</keyword>
<protein>
    <recommendedName>
        <fullName evidence="4">MARVEL domain-containing protein</fullName>
    </recommendedName>
</protein>
<dbReference type="OrthoDB" id="60112at2759"/>
<dbReference type="AlphaFoldDB" id="A0A1V9ZKV5"/>
<keyword evidence="1" id="KW-0812">Transmembrane</keyword>
<keyword evidence="1" id="KW-0472">Membrane</keyword>
<evidence type="ECO:0008006" key="4">
    <source>
        <dbReference type="Google" id="ProtNLM"/>
    </source>
</evidence>
<evidence type="ECO:0000313" key="2">
    <source>
        <dbReference type="EMBL" id="OQR98622.1"/>
    </source>
</evidence>
<keyword evidence="1" id="KW-1133">Transmembrane helix</keyword>
<name>A0A1V9ZKV5_ACHHY</name>
<organism evidence="2 3">
    <name type="scientific">Achlya hypogyna</name>
    <name type="common">Oomycete</name>
    <name type="synonym">Protoachlya hypogyna</name>
    <dbReference type="NCBI Taxonomy" id="1202772"/>
    <lineage>
        <taxon>Eukaryota</taxon>
        <taxon>Sar</taxon>
        <taxon>Stramenopiles</taxon>
        <taxon>Oomycota</taxon>
        <taxon>Saprolegniomycetes</taxon>
        <taxon>Saprolegniales</taxon>
        <taxon>Achlyaceae</taxon>
        <taxon>Achlya</taxon>
    </lineage>
</organism>
<feature type="transmembrane region" description="Helical" evidence="1">
    <location>
        <begin position="12"/>
        <end position="35"/>
    </location>
</feature>
<proteinExistence type="predicted"/>
<reference evidence="2 3" key="1">
    <citation type="journal article" date="2014" name="Genome Biol. Evol.">
        <title>The secreted proteins of Achlya hypogyna and Thraustotheca clavata identify the ancestral oomycete secretome and reveal gene acquisitions by horizontal gene transfer.</title>
        <authorList>
            <person name="Misner I."/>
            <person name="Blouin N."/>
            <person name="Leonard G."/>
            <person name="Richards T.A."/>
            <person name="Lane C.E."/>
        </authorList>
    </citation>
    <scope>NUCLEOTIDE SEQUENCE [LARGE SCALE GENOMIC DNA]</scope>
    <source>
        <strain evidence="2 3">ATCC 48635</strain>
    </source>
</reference>
<evidence type="ECO:0000313" key="3">
    <source>
        <dbReference type="Proteomes" id="UP000243579"/>
    </source>
</evidence>
<evidence type="ECO:0000256" key="1">
    <source>
        <dbReference type="SAM" id="Phobius"/>
    </source>
</evidence>
<gene>
    <name evidence="2" type="ORF">ACHHYP_08378</name>
</gene>
<feature type="transmembrane region" description="Helical" evidence="1">
    <location>
        <begin position="109"/>
        <end position="130"/>
    </location>
</feature>
<feature type="transmembrane region" description="Helical" evidence="1">
    <location>
        <begin position="55"/>
        <end position="76"/>
    </location>
</feature>
<dbReference type="Proteomes" id="UP000243579">
    <property type="component" value="Unassembled WGS sequence"/>
</dbReference>